<gene>
    <name evidence="1" type="ORF">B0T16DRAFT_307895</name>
</gene>
<feature type="non-terminal residue" evidence="1">
    <location>
        <position position="162"/>
    </location>
</feature>
<evidence type="ECO:0000313" key="1">
    <source>
        <dbReference type="EMBL" id="KAK0646868.1"/>
    </source>
</evidence>
<keyword evidence="2" id="KW-1185">Reference proteome</keyword>
<evidence type="ECO:0008006" key="3">
    <source>
        <dbReference type="Google" id="ProtNLM"/>
    </source>
</evidence>
<comment type="caution">
    <text evidence="1">The sequence shown here is derived from an EMBL/GenBank/DDBJ whole genome shotgun (WGS) entry which is preliminary data.</text>
</comment>
<organism evidence="1 2">
    <name type="scientific">Cercophora newfieldiana</name>
    <dbReference type="NCBI Taxonomy" id="92897"/>
    <lineage>
        <taxon>Eukaryota</taxon>
        <taxon>Fungi</taxon>
        <taxon>Dikarya</taxon>
        <taxon>Ascomycota</taxon>
        <taxon>Pezizomycotina</taxon>
        <taxon>Sordariomycetes</taxon>
        <taxon>Sordariomycetidae</taxon>
        <taxon>Sordariales</taxon>
        <taxon>Lasiosphaeriaceae</taxon>
        <taxon>Cercophora</taxon>
    </lineage>
</organism>
<name>A0AA40CRJ5_9PEZI</name>
<dbReference type="EMBL" id="JAULSV010000004">
    <property type="protein sequence ID" value="KAK0646868.1"/>
    <property type="molecule type" value="Genomic_DNA"/>
</dbReference>
<feature type="non-terminal residue" evidence="1">
    <location>
        <position position="1"/>
    </location>
</feature>
<dbReference type="Proteomes" id="UP001174936">
    <property type="component" value="Unassembled WGS sequence"/>
</dbReference>
<reference evidence="1" key="1">
    <citation type="submission" date="2023-06" db="EMBL/GenBank/DDBJ databases">
        <title>Genome-scale phylogeny and comparative genomics of the fungal order Sordariales.</title>
        <authorList>
            <consortium name="Lawrence Berkeley National Laboratory"/>
            <person name="Hensen N."/>
            <person name="Bonometti L."/>
            <person name="Westerberg I."/>
            <person name="Brannstrom I.O."/>
            <person name="Guillou S."/>
            <person name="Cros-Aarteil S."/>
            <person name="Calhoun S."/>
            <person name="Haridas S."/>
            <person name="Kuo A."/>
            <person name="Mondo S."/>
            <person name="Pangilinan J."/>
            <person name="Riley R."/>
            <person name="Labutti K."/>
            <person name="Andreopoulos B."/>
            <person name="Lipzen A."/>
            <person name="Chen C."/>
            <person name="Yanf M."/>
            <person name="Daum C."/>
            <person name="Ng V."/>
            <person name="Clum A."/>
            <person name="Steindorff A."/>
            <person name="Ohm R."/>
            <person name="Martin F."/>
            <person name="Silar P."/>
            <person name="Natvig D."/>
            <person name="Lalanne C."/>
            <person name="Gautier V."/>
            <person name="Ament-Velasquez S.L."/>
            <person name="Kruys A."/>
            <person name="Hutchinson M.I."/>
            <person name="Powell A.J."/>
            <person name="Barry K."/>
            <person name="Miller A.N."/>
            <person name="Grigoriev I.V."/>
            <person name="Debuchy R."/>
            <person name="Gladieux P."/>
            <person name="Thoren M.H."/>
            <person name="Johannesson H."/>
        </authorList>
    </citation>
    <scope>NUCLEOTIDE SEQUENCE</scope>
    <source>
        <strain evidence="1">SMH2532-1</strain>
    </source>
</reference>
<evidence type="ECO:0000313" key="2">
    <source>
        <dbReference type="Proteomes" id="UP001174936"/>
    </source>
</evidence>
<protein>
    <recommendedName>
        <fullName evidence="3">C2H2-type domain-containing protein</fullName>
    </recommendedName>
</protein>
<proteinExistence type="predicted"/>
<dbReference type="PANTHER" id="PTHR38166">
    <property type="entry name" value="C2H2-TYPE DOMAIN-CONTAINING PROTEIN-RELATED"/>
    <property type="match status" value="1"/>
</dbReference>
<dbReference type="AlphaFoldDB" id="A0AA40CRJ5"/>
<accession>A0AA40CRJ5</accession>
<sequence>PKAKPFACPYWKREPRKHRACFKYELKRVKDVKQHLMRRHSIPALSCQRCFEVFDTRANYHNHVMGDERCVARPELATDVIFPDQDERLREKSKPGQSGAEQWFAIWDILFPGQPRPSSPFMDFEQSQEFCEWVEFCQQRGPAIVAEEIEALFTDDSARTEI</sequence>
<dbReference type="PANTHER" id="PTHR38166:SF1">
    <property type="entry name" value="C2H2-TYPE DOMAIN-CONTAINING PROTEIN"/>
    <property type="match status" value="1"/>
</dbReference>